<keyword evidence="2" id="KW-1133">Transmembrane helix</keyword>
<evidence type="ECO:0000256" key="2">
    <source>
        <dbReference type="SAM" id="Phobius"/>
    </source>
</evidence>
<feature type="compositionally biased region" description="Basic and acidic residues" evidence="1">
    <location>
        <begin position="250"/>
        <end position="261"/>
    </location>
</feature>
<evidence type="ECO:0000313" key="3">
    <source>
        <dbReference type="EMBL" id="SBT02455.1"/>
    </source>
</evidence>
<name>A0A1A8XCM5_PLAOA</name>
<sequence length="347" mass="40080">MEAEHNERYDSYTEYTSNKSIYDRIKGTIPGDFNLFPINDFGEYKEHRISIIMDCLRLKKYLMQFSNEKECINNNCCGYINYILNESMRHYKKSHESIFNIYNSYMKHPSNVKINKLCSSKISPMDEKKYEKINKLYTAYKICHHLISKKNHSTSCHYVNSCSTAYNNILAVHSQLDDTKYCKALKDFKIILEGNDLISTTSCDFKISNLLSYPNACDQILQKAEQVIAPMIEKNGKSEGQVEPEEESDPQSREQQKKDPDESNILPSPVGATLPVTLISSGLGVLLILLSFYKFTPLGHWLRLQTQGFKGISENIDRENYEMKHNNSEYNDGNIEYSAYNISYNSL</sequence>
<evidence type="ECO:0000313" key="4">
    <source>
        <dbReference type="Proteomes" id="UP000078546"/>
    </source>
</evidence>
<organism evidence="3 4">
    <name type="scientific">Plasmodium ovale curtisi</name>
    <dbReference type="NCBI Taxonomy" id="864141"/>
    <lineage>
        <taxon>Eukaryota</taxon>
        <taxon>Sar</taxon>
        <taxon>Alveolata</taxon>
        <taxon>Apicomplexa</taxon>
        <taxon>Aconoidasida</taxon>
        <taxon>Haemosporida</taxon>
        <taxon>Plasmodiidae</taxon>
        <taxon>Plasmodium</taxon>
        <taxon>Plasmodium (Plasmodium)</taxon>
    </lineage>
</organism>
<dbReference type="Pfam" id="PF05795">
    <property type="entry name" value="Plasmodium_Vir"/>
    <property type="match status" value="1"/>
</dbReference>
<dbReference type="EMBL" id="FLQV01003427">
    <property type="protein sequence ID" value="SBT02455.1"/>
    <property type="molecule type" value="Genomic_DNA"/>
</dbReference>
<reference evidence="4" key="1">
    <citation type="submission" date="2016-05" db="EMBL/GenBank/DDBJ databases">
        <authorList>
            <person name="Naeem Raeece"/>
        </authorList>
    </citation>
    <scope>NUCLEOTIDE SEQUENCE [LARGE SCALE GENOMIC DNA]</scope>
</reference>
<feature type="transmembrane region" description="Helical" evidence="2">
    <location>
        <begin position="272"/>
        <end position="293"/>
    </location>
</feature>
<keyword evidence="2" id="KW-0472">Membrane</keyword>
<proteinExistence type="predicted"/>
<protein>
    <submittedName>
        <fullName evidence="3">PIR Superfamily Protein</fullName>
    </submittedName>
</protein>
<dbReference type="InterPro" id="IPR008780">
    <property type="entry name" value="Plasmodium_Vir"/>
</dbReference>
<accession>A0A1A8XCM5</accession>
<dbReference type="AlphaFoldDB" id="A0A1A8XCM5"/>
<gene>
    <name evidence="3" type="ORF">POVCU1_077060</name>
</gene>
<evidence type="ECO:0000256" key="1">
    <source>
        <dbReference type="SAM" id="MobiDB-lite"/>
    </source>
</evidence>
<dbReference type="Proteomes" id="UP000078546">
    <property type="component" value="Unassembled WGS sequence"/>
</dbReference>
<keyword evidence="2" id="KW-0812">Transmembrane</keyword>
<feature type="region of interest" description="Disordered" evidence="1">
    <location>
        <begin position="232"/>
        <end position="268"/>
    </location>
</feature>